<gene>
    <name evidence="1" type="ORF">PCA31118_01494</name>
</gene>
<keyword evidence="2" id="KW-1185">Reference proteome</keyword>
<dbReference type="EMBL" id="CABPSQ010000002">
    <property type="protein sequence ID" value="VVE64107.1"/>
    <property type="molecule type" value="Genomic_DNA"/>
</dbReference>
<reference evidence="1 2" key="1">
    <citation type="submission" date="2019-08" db="EMBL/GenBank/DDBJ databases">
        <authorList>
            <person name="Peeters C."/>
        </authorList>
    </citation>
    <scope>NUCLEOTIDE SEQUENCE [LARGE SCALE GENOMIC DNA]</scope>
    <source>
        <strain evidence="1 2">LMG 31118</strain>
    </source>
</reference>
<name>A0A5E4ZTI5_9BURK</name>
<evidence type="ECO:0000313" key="1">
    <source>
        <dbReference type="EMBL" id="VVE64107.1"/>
    </source>
</evidence>
<dbReference type="AlphaFoldDB" id="A0A5E4ZTI5"/>
<dbReference type="OrthoDB" id="8940949at2"/>
<accession>A0A5E4ZTI5</accession>
<proteinExistence type="predicted"/>
<dbReference type="RefSeq" id="WP_150624431.1">
    <property type="nucleotide sequence ID" value="NZ_CABPSQ010000002.1"/>
</dbReference>
<organism evidence="1 2">
    <name type="scientific">Pandoraea captiosa</name>
    <dbReference type="NCBI Taxonomy" id="2508302"/>
    <lineage>
        <taxon>Bacteria</taxon>
        <taxon>Pseudomonadati</taxon>
        <taxon>Pseudomonadota</taxon>
        <taxon>Betaproteobacteria</taxon>
        <taxon>Burkholderiales</taxon>
        <taxon>Burkholderiaceae</taxon>
        <taxon>Pandoraea</taxon>
    </lineage>
</organism>
<protein>
    <submittedName>
        <fullName evidence="1">Uncharacterized protein</fullName>
    </submittedName>
</protein>
<evidence type="ECO:0000313" key="2">
    <source>
        <dbReference type="Proteomes" id="UP000414136"/>
    </source>
</evidence>
<sequence length="197" mass="22165">MLKRCIVCPSNDSAKLLRAWLPRHIVTSSKFYVSDSQSLAASNAQALLGSCPAQLLLIRNAYTYHEETILDLEGESEDALSLYSSSRRFEVEVVAPALESMLFETPKIFEAVFREMATQRLHLIGFYEPDRAIREAGLTMREIVASADEVTRDLMRETSIAQRILARIAKLDAKPFTYVDGEDHAWHSRSPPFTAGQ</sequence>
<dbReference type="Proteomes" id="UP000414136">
    <property type="component" value="Unassembled WGS sequence"/>
</dbReference>